<sequence>MFSSPEELMLQAQRAAEEVDRVVESRISEEDSEDSEEEEEEGEVKPCGVSHLIETSNPNRTGKPPNRDDAPLSRKEREALLLATTDPLKLKSEAELERDLARLRMVRRKREREERKKEEEKKAAEAARAAAQARAQERLEALKNKNKKTGRKPGAKVGKNAASQPSSAPPPHSLIVTFITLAF</sequence>
<dbReference type="WBParaSite" id="MCU_006410-RA">
    <property type="protein sequence ID" value="MCU_006410-RA"/>
    <property type="gene ID" value="MCU_006410"/>
</dbReference>
<evidence type="ECO:0000256" key="1">
    <source>
        <dbReference type="SAM" id="MobiDB-lite"/>
    </source>
</evidence>
<feature type="compositionally biased region" description="Basic and acidic residues" evidence="1">
    <location>
        <begin position="65"/>
        <end position="79"/>
    </location>
</feature>
<proteinExistence type="predicted"/>
<feature type="compositionally biased region" description="Acidic residues" evidence="1">
    <location>
        <begin position="30"/>
        <end position="42"/>
    </location>
</feature>
<dbReference type="InterPro" id="IPR039876">
    <property type="entry name" value="HAP28"/>
</dbReference>
<feature type="compositionally biased region" description="Basic and acidic residues" evidence="1">
    <location>
        <begin position="88"/>
        <end position="102"/>
    </location>
</feature>
<reference evidence="2" key="1">
    <citation type="submission" date="2019-11" db="UniProtKB">
        <authorList>
            <consortium name="WormBaseParasite"/>
        </authorList>
    </citation>
    <scope>IDENTIFICATION</scope>
</reference>
<dbReference type="AlphaFoldDB" id="A0A5K3FB57"/>
<feature type="region of interest" description="Disordered" evidence="1">
    <location>
        <begin position="1"/>
        <end position="174"/>
    </location>
</feature>
<feature type="compositionally biased region" description="Basic and acidic residues" evidence="1">
    <location>
        <begin position="15"/>
        <end position="29"/>
    </location>
</feature>
<name>A0A5K3FB57_MESCO</name>
<evidence type="ECO:0000313" key="2">
    <source>
        <dbReference type="WBParaSite" id="MCU_006410-RA"/>
    </source>
</evidence>
<dbReference type="PANTHER" id="PTHR22055">
    <property type="entry name" value="28 KDA HEAT- AND ACID-STABLE PHOSPHOPROTEIN PDGF-ASSOCIATED PROTEIN"/>
    <property type="match status" value="1"/>
</dbReference>
<feature type="compositionally biased region" description="Basic and acidic residues" evidence="1">
    <location>
        <begin position="111"/>
        <end position="125"/>
    </location>
</feature>
<accession>A0A5K3FB57</accession>
<organism evidence="2">
    <name type="scientific">Mesocestoides corti</name>
    <name type="common">Flatworm</name>
    <dbReference type="NCBI Taxonomy" id="53468"/>
    <lineage>
        <taxon>Eukaryota</taxon>
        <taxon>Metazoa</taxon>
        <taxon>Spiralia</taxon>
        <taxon>Lophotrochozoa</taxon>
        <taxon>Platyhelminthes</taxon>
        <taxon>Cestoda</taxon>
        <taxon>Eucestoda</taxon>
        <taxon>Cyclophyllidea</taxon>
        <taxon>Mesocestoididae</taxon>
        <taxon>Mesocestoides</taxon>
    </lineage>
</organism>
<feature type="compositionally biased region" description="Basic residues" evidence="1">
    <location>
        <begin position="144"/>
        <end position="154"/>
    </location>
</feature>
<protein>
    <submittedName>
        <fullName evidence="2">PP28 domain-containing protein</fullName>
    </submittedName>
</protein>